<dbReference type="SMART" id="SM01349">
    <property type="entry name" value="TOG"/>
    <property type="match status" value="1"/>
</dbReference>
<dbReference type="PANTHER" id="PTHR21567">
    <property type="entry name" value="CLASP"/>
    <property type="match status" value="1"/>
</dbReference>
<feature type="region of interest" description="Disordered" evidence="1">
    <location>
        <begin position="168"/>
        <end position="189"/>
    </location>
</feature>
<dbReference type="InterPro" id="IPR024395">
    <property type="entry name" value="CLASP_N_dom"/>
</dbReference>
<organism evidence="3 4">
    <name type="scientific">Coilia grayii</name>
    <name type="common">Gray's grenadier anchovy</name>
    <dbReference type="NCBI Taxonomy" id="363190"/>
    <lineage>
        <taxon>Eukaryota</taxon>
        <taxon>Metazoa</taxon>
        <taxon>Chordata</taxon>
        <taxon>Craniata</taxon>
        <taxon>Vertebrata</taxon>
        <taxon>Euteleostomi</taxon>
        <taxon>Actinopterygii</taxon>
        <taxon>Neopterygii</taxon>
        <taxon>Teleostei</taxon>
        <taxon>Clupei</taxon>
        <taxon>Clupeiformes</taxon>
        <taxon>Clupeoidei</taxon>
        <taxon>Engraulidae</taxon>
        <taxon>Coilinae</taxon>
        <taxon>Coilia</taxon>
    </lineage>
</organism>
<dbReference type="InterPro" id="IPR016024">
    <property type="entry name" value="ARM-type_fold"/>
</dbReference>
<dbReference type="EMBL" id="JBHFQA010000017">
    <property type="protein sequence ID" value="KAL2084492.1"/>
    <property type="molecule type" value="Genomic_DNA"/>
</dbReference>
<feature type="compositionally biased region" description="Pro residues" evidence="1">
    <location>
        <begin position="206"/>
        <end position="217"/>
    </location>
</feature>
<proteinExistence type="predicted"/>
<protein>
    <recommendedName>
        <fullName evidence="2">TOG domain-containing protein</fullName>
    </recommendedName>
</protein>
<feature type="region of interest" description="Disordered" evidence="1">
    <location>
        <begin position="252"/>
        <end position="289"/>
    </location>
</feature>
<evidence type="ECO:0000256" key="1">
    <source>
        <dbReference type="SAM" id="MobiDB-lite"/>
    </source>
</evidence>
<dbReference type="InterPro" id="IPR011989">
    <property type="entry name" value="ARM-like"/>
</dbReference>
<feature type="region of interest" description="Disordered" evidence="1">
    <location>
        <begin position="204"/>
        <end position="228"/>
    </location>
</feature>
<gene>
    <name evidence="3" type="ORF">ACEWY4_020010</name>
</gene>
<feature type="domain" description="TOG" evidence="2">
    <location>
        <begin position="301"/>
        <end position="527"/>
    </location>
</feature>
<dbReference type="SUPFAM" id="SSF48371">
    <property type="entry name" value="ARM repeat"/>
    <property type="match status" value="1"/>
</dbReference>
<dbReference type="AlphaFoldDB" id="A0ABD1JBQ5"/>
<keyword evidence="4" id="KW-1185">Reference proteome</keyword>
<feature type="compositionally biased region" description="Basic and acidic residues" evidence="1">
    <location>
        <begin position="252"/>
        <end position="266"/>
    </location>
</feature>
<dbReference type="Proteomes" id="UP001591681">
    <property type="component" value="Unassembled WGS sequence"/>
</dbReference>
<comment type="caution">
    <text evidence="3">The sequence shown here is derived from an EMBL/GenBank/DDBJ whole genome shotgun (WGS) entry which is preliminary data.</text>
</comment>
<sequence length="528" mass="58018">MQCSFLFPTQHEVLPPIGSTQQQPSGVLQAACSSSLPVIQDGPALPPWLLGDRVPSECPVTLKPGAPRRPGRKDRTGLDHALPLKPVLHRRAPKGVANGSSISLLPAPPSVAEATSEAKLAKYIEEQEKLKCLLEPLRRWWEVVQINQHVTQEALRVTEEIKLSGLGDSDALESVPDSSHSSASSLSPVDLRTPSVLRALPFLNTPSPPTVPAPPLAAKPQTTNGGAFRSRLPRLKKTVSLSVATAVKEQKSVETLPERNEGVREPRKVKKERVREEKQPRETGSQKTRDLPELARLPSVSFPEQTLVHALRLLNNEDWEKKVEALTSIRCLSQHHTEVLLPRLHELCLAIIQEVKNLRSAVSRTAMVTLAYLYAHLGRDMDAQVEGTARALLQKLCEAKGFIREDAELALRHMVANVSPSRSLIALSNTGVRSRCTAVRKSTAQLLGKLVEAVGSSRLLSGRREVTDRFIHAVSCLALDSALEVRTNARKCLTLMVSHPDLIKMVERYAPKGDLVAMKDIINKCQSR</sequence>
<name>A0ABD1JBQ5_9TELE</name>
<evidence type="ECO:0000259" key="2">
    <source>
        <dbReference type="SMART" id="SM01349"/>
    </source>
</evidence>
<feature type="compositionally biased region" description="Low complexity" evidence="1">
    <location>
        <begin position="174"/>
        <end position="189"/>
    </location>
</feature>
<dbReference type="Gene3D" id="1.25.10.10">
    <property type="entry name" value="Leucine-rich Repeat Variant"/>
    <property type="match status" value="1"/>
</dbReference>
<evidence type="ECO:0000313" key="4">
    <source>
        <dbReference type="Proteomes" id="UP001591681"/>
    </source>
</evidence>
<dbReference type="PANTHER" id="PTHR21567:SF42">
    <property type="entry name" value="TOG ARRAY REGULATOR OF AXONEMAL MICROTUBULES PROTEIN 2"/>
    <property type="match status" value="1"/>
</dbReference>
<dbReference type="Pfam" id="PF12348">
    <property type="entry name" value="CLASP_N"/>
    <property type="match status" value="1"/>
</dbReference>
<evidence type="ECO:0000313" key="3">
    <source>
        <dbReference type="EMBL" id="KAL2084492.1"/>
    </source>
</evidence>
<dbReference type="InterPro" id="IPR034085">
    <property type="entry name" value="TOG"/>
</dbReference>
<reference evidence="3 4" key="1">
    <citation type="submission" date="2024-09" db="EMBL/GenBank/DDBJ databases">
        <title>A chromosome-level genome assembly of Gray's grenadier anchovy, Coilia grayii.</title>
        <authorList>
            <person name="Fu Z."/>
        </authorList>
    </citation>
    <scope>NUCLEOTIDE SEQUENCE [LARGE SCALE GENOMIC DNA]</scope>
    <source>
        <strain evidence="3">G4</strain>
        <tissue evidence="3">Muscle</tissue>
    </source>
</reference>
<accession>A0ABD1JBQ5</accession>